<protein>
    <recommendedName>
        <fullName evidence="7">Trafficking protein particle complex subunit</fullName>
    </recommendedName>
</protein>
<accession>A0A6U2GSP5</accession>
<dbReference type="AlphaFoldDB" id="A0A6U2GSP5"/>
<evidence type="ECO:0000256" key="4">
    <source>
        <dbReference type="ARBA" id="ARBA00022824"/>
    </source>
</evidence>
<dbReference type="GO" id="GO:0005783">
    <property type="term" value="C:endoplasmic reticulum"/>
    <property type="evidence" value="ECO:0007669"/>
    <property type="project" value="UniProtKB-SubCell"/>
</dbReference>
<sequence length="202" mass="22535">MAGRPPGGGARRVNVLERPLPRARQEVPTVSVSAFAFLTSEILQYTLENASSTRDLDERLDRIGFEVGTRQLELLSWRLDRVPRRRTEILDALRFIHSVAWPHLFGKTADDLQQAAAADDEYMISDASLPTNRFVSVPKSYGSFNPGALVAGIVRGLLDAAGFPAHVSAHFVEQRDKGRVTTTFLIKFDASVMQREAMLKRR</sequence>
<dbReference type="GO" id="GO:1990070">
    <property type="term" value="C:TRAPPI protein complex"/>
    <property type="evidence" value="ECO:0007669"/>
    <property type="project" value="TreeGrafter"/>
</dbReference>
<evidence type="ECO:0000313" key="9">
    <source>
        <dbReference type="EMBL" id="CAD8295535.1"/>
    </source>
</evidence>
<dbReference type="EMBL" id="HBEC01028225">
    <property type="protein sequence ID" value="CAD8295440.1"/>
    <property type="molecule type" value="Transcribed_RNA"/>
</dbReference>
<comment type="similarity">
    <text evidence="2 7">Belongs to the TRAPP small subunits family. BET3 subfamily.</text>
</comment>
<dbReference type="EMBL" id="HBEC01028336">
    <property type="protein sequence ID" value="CAD8295535.1"/>
    <property type="molecule type" value="Transcribed_RNA"/>
</dbReference>
<dbReference type="FunFam" id="3.30.1380.20:FF:000002">
    <property type="entry name" value="Trafficking protein particle complex subunit"/>
    <property type="match status" value="1"/>
</dbReference>
<dbReference type="InterPro" id="IPR024096">
    <property type="entry name" value="NO_sig/Golgi_transp_ligand-bd"/>
</dbReference>
<name>A0A6U2GSP5_9CHLO</name>
<dbReference type="InterPro" id="IPR016696">
    <property type="entry name" value="TRAPP-I_su5"/>
</dbReference>
<evidence type="ECO:0000256" key="1">
    <source>
        <dbReference type="ARBA" id="ARBA00004240"/>
    </source>
</evidence>
<keyword evidence="3 7" id="KW-0813">Transport</keyword>
<evidence type="ECO:0000313" key="8">
    <source>
        <dbReference type="EMBL" id="CAD8295440.1"/>
    </source>
</evidence>
<dbReference type="PANTHER" id="PTHR20902:SF0">
    <property type="entry name" value="TRAFFICKING PROTEIN PARTICLE COMPLEX SUBUNIT 5"/>
    <property type="match status" value="1"/>
</dbReference>
<evidence type="ECO:0000256" key="2">
    <source>
        <dbReference type="ARBA" id="ARBA00006218"/>
    </source>
</evidence>
<gene>
    <name evidence="8" type="ORF">CEUR00632_LOCUS13005</name>
    <name evidence="9" type="ORF">CEUR00632_LOCUS13050</name>
</gene>
<comment type="subcellular location">
    <subcellularLocation>
        <location evidence="1">Endoplasmic reticulum</location>
    </subcellularLocation>
    <subcellularLocation>
        <location evidence="7">Golgi apparatus</location>
        <location evidence="7">cis-Golgi network</location>
    </subcellularLocation>
</comment>
<reference evidence="9" key="1">
    <citation type="submission" date="2021-01" db="EMBL/GenBank/DDBJ databases">
        <authorList>
            <person name="Corre E."/>
            <person name="Pelletier E."/>
            <person name="Niang G."/>
            <person name="Scheremetjew M."/>
            <person name="Finn R."/>
            <person name="Kale V."/>
            <person name="Holt S."/>
            <person name="Cochrane G."/>
            <person name="Meng A."/>
            <person name="Brown T."/>
            <person name="Cohen L."/>
        </authorList>
    </citation>
    <scope>NUCLEOTIDE SEQUENCE</scope>
    <source>
        <strain evidence="9">CCMP219</strain>
    </source>
</reference>
<dbReference type="GO" id="GO:1990071">
    <property type="term" value="C:TRAPPII protein complex"/>
    <property type="evidence" value="ECO:0007669"/>
    <property type="project" value="TreeGrafter"/>
</dbReference>
<evidence type="ECO:0000256" key="3">
    <source>
        <dbReference type="ARBA" id="ARBA00022448"/>
    </source>
</evidence>
<dbReference type="PANTHER" id="PTHR20902">
    <property type="entry name" value="41-2 PROTEIN ANTIGEN-RELATED"/>
    <property type="match status" value="1"/>
</dbReference>
<dbReference type="Pfam" id="PF04051">
    <property type="entry name" value="TRAPP"/>
    <property type="match status" value="1"/>
</dbReference>
<dbReference type="SUPFAM" id="SSF111126">
    <property type="entry name" value="Ligand-binding domain in the NO signalling and Golgi transport"/>
    <property type="match status" value="1"/>
</dbReference>
<evidence type="ECO:0000256" key="6">
    <source>
        <dbReference type="ARBA" id="ARBA00023034"/>
    </source>
</evidence>
<organism evidence="9">
    <name type="scientific">Chlamydomonas euryale</name>
    <dbReference type="NCBI Taxonomy" id="1486919"/>
    <lineage>
        <taxon>Eukaryota</taxon>
        <taxon>Viridiplantae</taxon>
        <taxon>Chlorophyta</taxon>
        <taxon>core chlorophytes</taxon>
        <taxon>Chlorophyceae</taxon>
        <taxon>CS clade</taxon>
        <taxon>Chlamydomonadales</taxon>
        <taxon>Chlamydomonadaceae</taxon>
        <taxon>Chlamydomonas</taxon>
    </lineage>
</organism>
<keyword evidence="4 7" id="KW-0256">Endoplasmic reticulum</keyword>
<dbReference type="Gene3D" id="3.30.1380.20">
    <property type="entry name" value="Trafficking protein particle complex subunit 3"/>
    <property type="match status" value="1"/>
</dbReference>
<evidence type="ECO:0000256" key="7">
    <source>
        <dbReference type="PIRNR" id="PIRNR017479"/>
    </source>
</evidence>
<dbReference type="PIRSF" id="PIRSF017479">
    <property type="entry name" value="TRAPP_I_complex_Trs31"/>
    <property type="match status" value="1"/>
</dbReference>
<keyword evidence="6 7" id="KW-0333">Golgi apparatus</keyword>
<dbReference type="GO" id="GO:1990072">
    <property type="term" value="C:TRAPPIII protein complex"/>
    <property type="evidence" value="ECO:0007669"/>
    <property type="project" value="TreeGrafter"/>
</dbReference>
<dbReference type="InterPro" id="IPR007194">
    <property type="entry name" value="TRAPP_component"/>
</dbReference>
<evidence type="ECO:0000256" key="5">
    <source>
        <dbReference type="ARBA" id="ARBA00022892"/>
    </source>
</evidence>
<proteinExistence type="inferred from homology"/>
<keyword evidence="5 7" id="KW-0931">ER-Golgi transport</keyword>
<dbReference type="CDD" id="cd14943">
    <property type="entry name" value="TRAPPC5_Trs31"/>
    <property type="match status" value="1"/>
</dbReference>
<dbReference type="GO" id="GO:0006888">
    <property type="term" value="P:endoplasmic reticulum to Golgi vesicle-mediated transport"/>
    <property type="evidence" value="ECO:0007669"/>
    <property type="project" value="TreeGrafter"/>
</dbReference>
<comment type="subunit">
    <text evidence="7">Part of the multisubunit TRAPP (transport protein particle) complex.</text>
</comment>